<dbReference type="InterPro" id="IPR011607">
    <property type="entry name" value="MGS-like_dom"/>
</dbReference>
<reference evidence="2 3" key="1">
    <citation type="submission" date="2019-06" db="EMBL/GenBank/DDBJ databases">
        <authorList>
            <person name="Teng J.L.L."/>
            <person name="Lee H.H."/>
            <person name="Lau S.K.P."/>
            <person name="Woo P.C.Y."/>
        </authorList>
    </citation>
    <scope>NUCLEOTIDE SEQUENCE [LARGE SCALE GENOMIC DNA]</scope>
    <source>
        <strain evidence="2 3">HKU70</strain>
    </source>
</reference>
<gene>
    <name evidence="2" type="primary">purH</name>
    <name evidence="2" type="ORF">FK268_23420</name>
</gene>
<dbReference type="InterPro" id="IPR002695">
    <property type="entry name" value="PurH-like"/>
</dbReference>
<dbReference type="Proteomes" id="UP000319792">
    <property type="component" value="Unassembled WGS sequence"/>
</dbReference>
<dbReference type="PANTHER" id="PTHR11692:SF0">
    <property type="entry name" value="BIFUNCTIONAL PURINE BIOSYNTHESIS PROTEIN ATIC"/>
    <property type="match status" value="1"/>
</dbReference>
<dbReference type="EC" id="2.1.2.3" evidence="2"/>
<dbReference type="GO" id="GO:0003937">
    <property type="term" value="F:IMP cyclohydrolase activity"/>
    <property type="evidence" value="ECO:0007669"/>
    <property type="project" value="UniProtKB-EC"/>
</dbReference>
<dbReference type="Gene3D" id="3.40.50.1380">
    <property type="entry name" value="Methylglyoxal synthase-like domain"/>
    <property type="match status" value="1"/>
</dbReference>
<protein>
    <submittedName>
        <fullName evidence="2">Bifunctional phosphoribosylaminoimidazolecarboxamide formyltransferase/IMP cyclohydrolase</fullName>
        <ecNumber evidence="2">2.1.2.3</ecNumber>
        <ecNumber evidence="2">3.5.4.10</ecNumber>
    </submittedName>
</protein>
<dbReference type="SMART" id="SM00851">
    <property type="entry name" value="MGS"/>
    <property type="match status" value="1"/>
</dbReference>
<organism evidence="2 3">
    <name type="scientific">Tsukamurella sputi</name>
    <dbReference type="NCBI Taxonomy" id="2591848"/>
    <lineage>
        <taxon>Bacteria</taxon>
        <taxon>Bacillati</taxon>
        <taxon>Actinomycetota</taxon>
        <taxon>Actinomycetes</taxon>
        <taxon>Mycobacteriales</taxon>
        <taxon>Tsukamurellaceae</taxon>
        <taxon>Tsukamurella</taxon>
    </lineage>
</organism>
<dbReference type="PANTHER" id="PTHR11692">
    <property type="entry name" value="BIFUNCTIONAL PURINE BIOSYNTHESIS PROTEIN PURH"/>
    <property type="match status" value="1"/>
</dbReference>
<keyword evidence="2" id="KW-0378">Hydrolase</keyword>
<name>A0A5C5RF41_9ACTN</name>
<dbReference type="SUPFAM" id="SSF52335">
    <property type="entry name" value="Methylglyoxal synthase-like"/>
    <property type="match status" value="1"/>
</dbReference>
<comment type="caution">
    <text evidence="2">The sequence shown here is derived from an EMBL/GenBank/DDBJ whole genome shotgun (WGS) entry which is preliminary data.</text>
</comment>
<accession>A0A5C5RF41</accession>
<evidence type="ECO:0000313" key="3">
    <source>
        <dbReference type="Proteomes" id="UP000319792"/>
    </source>
</evidence>
<dbReference type="PROSITE" id="PS51855">
    <property type="entry name" value="MGS"/>
    <property type="match status" value="1"/>
</dbReference>
<dbReference type="GO" id="GO:0005829">
    <property type="term" value="C:cytosol"/>
    <property type="evidence" value="ECO:0007669"/>
    <property type="project" value="TreeGrafter"/>
</dbReference>
<dbReference type="InterPro" id="IPR036914">
    <property type="entry name" value="MGS-like_dom_sf"/>
</dbReference>
<dbReference type="Pfam" id="PF02142">
    <property type="entry name" value="MGS"/>
    <property type="match status" value="1"/>
</dbReference>
<feature type="non-terminal residue" evidence="2">
    <location>
        <position position="95"/>
    </location>
</feature>
<dbReference type="GO" id="GO:0006189">
    <property type="term" value="P:'de novo' IMP biosynthetic process"/>
    <property type="evidence" value="ECO:0007669"/>
    <property type="project" value="TreeGrafter"/>
</dbReference>
<sequence>MTKRRALLSVSDKTGITEFAAELVNLGFELISTGGTKKAISDAGIAVKDISDITGFPEIMDGRVKTLHPMVHGGLLSVRGNENHTKAMTDNGIEY</sequence>
<dbReference type="EC" id="3.5.4.10" evidence="2"/>
<evidence type="ECO:0000313" key="2">
    <source>
        <dbReference type="EMBL" id="TWS21013.1"/>
    </source>
</evidence>
<keyword evidence="2" id="KW-0808">Transferase</keyword>
<proteinExistence type="predicted"/>
<dbReference type="AlphaFoldDB" id="A0A5C5RF41"/>
<evidence type="ECO:0000259" key="1">
    <source>
        <dbReference type="PROSITE" id="PS51855"/>
    </source>
</evidence>
<dbReference type="GO" id="GO:0004643">
    <property type="term" value="F:phosphoribosylaminoimidazolecarboxamide formyltransferase activity"/>
    <property type="evidence" value="ECO:0007669"/>
    <property type="project" value="UniProtKB-EC"/>
</dbReference>
<reference evidence="2 3" key="2">
    <citation type="submission" date="2019-08" db="EMBL/GenBank/DDBJ databases">
        <title>Tsukamurella conjunctivitidis sp. nov., Tsukamurella assacharolytica sp. nov. and Tsukamurella sputae sp. nov. isolated from patients with conjunctivitis, bacteraemia (lymphoma) and respiratory infection (sputum) in Hong Kong.</title>
        <authorList>
            <person name="Fok K.M.N."/>
            <person name="Fong J.Y.H."/>
        </authorList>
    </citation>
    <scope>NUCLEOTIDE SEQUENCE [LARGE SCALE GENOMIC DNA]</scope>
    <source>
        <strain evidence="2 3">HKU70</strain>
    </source>
</reference>
<keyword evidence="3" id="KW-1185">Reference proteome</keyword>
<dbReference type="EMBL" id="VIGV01000116">
    <property type="protein sequence ID" value="TWS21013.1"/>
    <property type="molecule type" value="Genomic_DNA"/>
</dbReference>
<feature type="domain" description="MGS-like" evidence="1">
    <location>
        <begin position="1"/>
        <end position="95"/>
    </location>
</feature>